<evidence type="ECO:0000256" key="8">
    <source>
        <dbReference type="ARBA" id="ARBA00023134"/>
    </source>
</evidence>
<comment type="caution">
    <text evidence="14">The sequence shown here is derived from an EMBL/GenBank/DDBJ whole genome shotgun (WGS) entry which is preliminary data.</text>
</comment>
<feature type="binding site" evidence="12">
    <location>
        <position position="24"/>
    </location>
    <ligand>
        <name>[4Fe-4S] cluster</name>
        <dbReference type="ChEBI" id="CHEBI:49883"/>
        <label>1</label>
        <note>4Fe-4S-S-AdoMet</note>
    </ligand>
</feature>
<dbReference type="CDD" id="cd01335">
    <property type="entry name" value="Radical_SAM"/>
    <property type="match status" value="1"/>
</dbReference>
<keyword evidence="2 12" id="KW-0004">4Fe-4S</keyword>
<dbReference type="PROSITE" id="PS01305">
    <property type="entry name" value="MOAA_NIFB_PQQE"/>
    <property type="match status" value="1"/>
</dbReference>
<feature type="binding site" evidence="12">
    <location>
        <position position="75"/>
    </location>
    <ligand>
        <name>S-adenosyl-L-methionine</name>
        <dbReference type="ChEBI" id="CHEBI:59789"/>
    </ligand>
</feature>
<evidence type="ECO:0000256" key="11">
    <source>
        <dbReference type="ARBA" id="ARBA00048697"/>
    </source>
</evidence>
<dbReference type="SFLD" id="SFLDS00029">
    <property type="entry name" value="Radical_SAM"/>
    <property type="match status" value="1"/>
</dbReference>
<feature type="binding site" evidence="12">
    <location>
        <position position="126"/>
    </location>
    <ligand>
        <name>S-adenosyl-L-methionine</name>
        <dbReference type="ChEBI" id="CHEBI:59789"/>
    </ligand>
</feature>
<evidence type="ECO:0000313" key="15">
    <source>
        <dbReference type="Proteomes" id="UP001057291"/>
    </source>
</evidence>
<comment type="function">
    <text evidence="12">Catalyzes the cyclization of GTP to (8S)-3',8-cyclo-7,8-dihydroguanosine 5'-triphosphate.</text>
</comment>
<sequence length="337" mass="38643">MKKNITDVLGRPLRDLRISVTDRCNFRCRYCMPEEIFSQDYPFLQSSQMLSFEEIVRLARIFASMGVTKIRITGGEPLLRKDLPKLIRMLRSIRQIQDISLTTNGVLLNRQAHLLKDAGLERINVSLDTLNDETFSRLNSRKYQVKHVLAGIEAASQAGLQVKINMVVLKGINDGEIVSFARYFRGSGHIVRFIEYMDVGNNNGWDMNQVVSKEEIVSQIHAEIPVQQIEPNYFGEVASRYRYLGSNEEFGVISSITAPFCSSCTRARLSSDGHLYTCLFASKGYNLLALLRSGASDQEIGQYIEDIWQHRRDRYSEERSFQRKQKNEKIEMFYIGG</sequence>
<dbReference type="SFLD" id="SFLDG01383">
    <property type="entry name" value="cyclic_pyranopterin_phosphate"/>
    <property type="match status" value="1"/>
</dbReference>
<feature type="binding site" evidence="12">
    <location>
        <position position="278"/>
    </location>
    <ligand>
        <name>[4Fe-4S] cluster</name>
        <dbReference type="ChEBI" id="CHEBI:49883"/>
        <label>2</label>
        <note>4Fe-4S-substrate</note>
    </ligand>
</feature>
<keyword evidence="4 12" id="KW-0479">Metal-binding</keyword>
<dbReference type="NCBIfam" id="NF001199">
    <property type="entry name" value="PRK00164.2-1"/>
    <property type="match status" value="1"/>
</dbReference>
<keyword evidence="9 12" id="KW-0501">Molybdenum cofactor biosynthesis</keyword>
<feature type="binding site" evidence="12">
    <location>
        <position position="30"/>
    </location>
    <ligand>
        <name>S-adenosyl-L-methionine</name>
        <dbReference type="ChEBI" id="CHEBI:59789"/>
    </ligand>
</feature>
<dbReference type="NCBIfam" id="TIGR02666">
    <property type="entry name" value="moaA"/>
    <property type="match status" value="1"/>
</dbReference>
<dbReference type="InterPro" id="IPR040064">
    <property type="entry name" value="MoaA-like"/>
</dbReference>
<dbReference type="GO" id="GO:1904047">
    <property type="term" value="F:S-adenosyl-L-methionine binding"/>
    <property type="evidence" value="ECO:0007669"/>
    <property type="project" value="UniProtKB-UniRule"/>
</dbReference>
<dbReference type="HAMAP" id="MF_01225_B">
    <property type="entry name" value="MoaA_B"/>
    <property type="match status" value="1"/>
</dbReference>
<comment type="pathway">
    <text evidence="12">Cofactor biosynthesis; molybdopterin biosynthesis.</text>
</comment>
<dbReference type="RefSeq" id="WP_282198198.1">
    <property type="nucleotide sequence ID" value="NZ_BOQE01000001.1"/>
</dbReference>
<dbReference type="CDD" id="cd21117">
    <property type="entry name" value="Twitch_MoaA"/>
    <property type="match status" value="1"/>
</dbReference>
<dbReference type="InterPro" id="IPR007197">
    <property type="entry name" value="rSAM"/>
</dbReference>
<comment type="catalytic activity">
    <reaction evidence="11 12">
        <text>GTP + AH2 + S-adenosyl-L-methionine = (8S)-3',8-cyclo-7,8-dihydroguanosine 5'-triphosphate + 5'-deoxyadenosine + L-methionine + A + H(+)</text>
        <dbReference type="Rhea" id="RHEA:49576"/>
        <dbReference type="ChEBI" id="CHEBI:13193"/>
        <dbReference type="ChEBI" id="CHEBI:15378"/>
        <dbReference type="ChEBI" id="CHEBI:17319"/>
        <dbReference type="ChEBI" id="CHEBI:17499"/>
        <dbReference type="ChEBI" id="CHEBI:37565"/>
        <dbReference type="ChEBI" id="CHEBI:57844"/>
        <dbReference type="ChEBI" id="CHEBI:59789"/>
        <dbReference type="ChEBI" id="CHEBI:131766"/>
        <dbReference type="EC" id="4.1.99.22"/>
    </reaction>
</comment>
<evidence type="ECO:0000256" key="9">
    <source>
        <dbReference type="ARBA" id="ARBA00023150"/>
    </source>
</evidence>
<dbReference type="EC" id="4.1.99.22" evidence="1 12"/>
<keyword evidence="15" id="KW-1185">Reference proteome</keyword>
<proteinExistence type="inferred from homology"/>
<comment type="cofactor">
    <cofactor evidence="12">
        <name>[4Fe-4S] cluster</name>
        <dbReference type="ChEBI" id="CHEBI:49883"/>
    </cofactor>
    <text evidence="12">Binds 2 [4Fe-4S] clusters. Binds 1 [4Fe-4S] cluster coordinated with 3 cysteines and an exchangeable S-adenosyl-L-methionine and 1 [4Fe-4S] cluster coordinated with 3 cysteines and the GTP-derived substrate.</text>
</comment>
<feature type="domain" description="Radical SAM core" evidence="13">
    <location>
        <begin position="8"/>
        <end position="227"/>
    </location>
</feature>
<dbReference type="GO" id="GO:0051539">
    <property type="term" value="F:4 iron, 4 sulfur cluster binding"/>
    <property type="evidence" value="ECO:0007669"/>
    <property type="project" value="UniProtKB-UniRule"/>
</dbReference>
<dbReference type="EMBL" id="BOQE01000001">
    <property type="protein sequence ID" value="GIM44951.1"/>
    <property type="molecule type" value="Genomic_DNA"/>
</dbReference>
<feature type="binding site" evidence="12">
    <location>
        <position position="102"/>
    </location>
    <ligand>
        <name>GTP</name>
        <dbReference type="ChEBI" id="CHEBI:37565"/>
    </ligand>
</feature>
<dbReference type="SFLD" id="SFLDG01386">
    <property type="entry name" value="main_SPASM_domain-containing"/>
    <property type="match status" value="1"/>
</dbReference>
<evidence type="ECO:0000259" key="13">
    <source>
        <dbReference type="PROSITE" id="PS51918"/>
    </source>
</evidence>
<feature type="binding site" evidence="12">
    <location>
        <position position="71"/>
    </location>
    <ligand>
        <name>GTP</name>
        <dbReference type="ChEBI" id="CHEBI:37565"/>
    </ligand>
</feature>
<feature type="binding site" evidence="12">
    <location>
        <position position="197"/>
    </location>
    <ligand>
        <name>S-adenosyl-L-methionine</name>
        <dbReference type="ChEBI" id="CHEBI:59789"/>
    </ligand>
</feature>
<keyword evidence="10 12" id="KW-0456">Lyase</keyword>
<evidence type="ECO:0000256" key="10">
    <source>
        <dbReference type="ARBA" id="ARBA00023239"/>
    </source>
</evidence>
<dbReference type="AlphaFoldDB" id="A0AAV4LB82"/>
<evidence type="ECO:0000256" key="12">
    <source>
        <dbReference type="HAMAP-Rule" id="MF_01225"/>
    </source>
</evidence>
<dbReference type="InterPro" id="IPR058240">
    <property type="entry name" value="rSAM_sf"/>
</dbReference>
<evidence type="ECO:0000256" key="1">
    <source>
        <dbReference type="ARBA" id="ARBA00012167"/>
    </source>
</evidence>
<dbReference type="PROSITE" id="PS51918">
    <property type="entry name" value="RADICAL_SAM"/>
    <property type="match status" value="1"/>
</dbReference>
<protein>
    <recommendedName>
        <fullName evidence="1 12">GTP 3',8-cyclase</fullName>
        <ecNumber evidence="1 12">4.1.99.22</ecNumber>
    </recommendedName>
    <alternativeName>
        <fullName evidence="12">Molybdenum cofactor biosynthesis protein A</fullName>
    </alternativeName>
</protein>
<accession>A0AAV4LB82</accession>
<gene>
    <name evidence="12 14" type="primary">moaA</name>
    <name evidence="14" type="ORF">DNHGIG_05000</name>
</gene>
<keyword evidence="8 12" id="KW-0342">GTP-binding</keyword>
<name>A0AAV4LB82_9BACL</name>
<dbReference type="SMART" id="SM00729">
    <property type="entry name" value="Elp3"/>
    <property type="match status" value="1"/>
</dbReference>
<evidence type="ECO:0000256" key="3">
    <source>
        <dbReference type="ARBA" id="ARBA00022691"/>
    </source>
</evidence>
<feature type="binding site" evidence="12">
    <location>
        <position position="261"/>
    </location>
    <ligand>
        <name>[4Fe-4S] cluster</name>
        <dbReference type="ChEBI" id="CHEBI:49883"/>
        <label>2</label>
        <note>4Fe-4S-substrate</note>
    </ligand>
</feature>
<dbReference type="PANTHER" id="PTHR22960">
    <property type="entry name" value="MOLYBDOPTERIN COFACTOR SYNTHESIS PROTEIN A"/>
    <property type="match status" value="1"/>
</dbReference>
<dbReference type="GO" id="GO:0005525">
    <property type="term" value="F:GTP binding"/>
    <property type="evidence" value="ECO:0007669"/>
    <property type="project" value="UniProtKB-UniRule"/>
</dbReference>
<keyword evidence="7 12" id="KW-0411">Iron-sulfur</keyword>
<evidence type="ECO:0000256" key="2">
    <source>
        <dbReference type="ARBA" id="ARBA00022485"/>
    </source>
</evidence>
<keyword evidence="6 12" id="KW-0408">Iron</keyword>
<dbReference type="Pfam" id="PF04055">
    <property type="entry name" value="Radical_SAM"/>
    <property type="match status" value="1"/>
</dbReference>
<feature type="binding site" evidence="12">
    <location>
        <position position="163"/>
    </location>
    <ligand>
        <name>GTP</name>
        <dbReference type="ChEBI" id="CHEBI:37565"/>
    </ligand>
</feature>
<comment type="similarity">
    <text evidence="12">Belongs to the radical SAM superfamily. MoaA family.</text>
</comment>
<dbReference type="GO" id="GO:0006777">
    <property type="term" value="P:Mo-molybdopterin cofactor biosynthetic process"/>
    <property type="evidence" value="ECO:0007669"/>
    <property type="project" value="UniProtKB-UniRule"/>
</dbReference>
<evidence type="ECO:0000256" key="6">
    <source>
        <dbReference type="ARBA" id="ARBA00023004"/>
    </source>
</evidence>
<dbReference type="InterPro" id="IPR006638">
    <property type="entry name" value="Elp3/MiaA/NifB-like_rSAM"/>
</dbReference>
<dbReference type="InterPro" id="IPR013785">
    <property type="entry name" value="Aldolase_TIM"/>
</dbReference>
<dbReference type="SFLD" id="SFLDG01067">
    <property type="entry name" value="SPASM/twitch_domain_containing"/>
    <property type="match status" value="1"/>
</dbReference>
<evidence type="ECO:0000256" key="5">
    <source>
        <dbReference type="ARBA" id="ARBA00022741"/>
    </source>
</evidence>
<organism evidence="14 15">
    <name type="scientific">Collibacillus ludicampi</name>
    <dbReference type="NCBI Taxonomy" id="2771369"/>
    <lineage>
        <taxon>Bacteria</taxon>
        <taxon>Bacillati</taxon>
        <taxon>Bacillota</taxon>
        <taxon>Bacilli</taxon>
        <taxon>Bacillales</taxon>
        <taxon>Alicyclobacillaceae</taxon>
        <taxon>Collibacillus</taxon>
    </lineage>
</organism>
<dbReference type="InterPro" id="IPR050105">
    <property type="entry name" value="MoCo_biosynth_MoaA/MoaC"/>
</dbReference>
<comment type="subunit">
    <text evidence="12">Monomer and homodimer.</text>
</comment>
<dbReference type="InterPro" id="IPR013483">
    <property type="entry name" value="MoaA"/>
</dbReference>
<dbReference type="InterPro" id="IPR000385">
    <property type="entry name" value="MoaA_NifB_PqqE_Fe-S-bd_CS"/>
</dbReference>
<dbReference type="GO" id="GO:0046872">
    <property type="term" value="F:metal ion binding"/>
    <property type="evidence" value="ECO:0007669"/>
    <property type="project" value="UniProtKB-KW"/>
</dbReference>
<evidence type="ECO:0000256" key="4">
    <source>
        <dbReference type="ARBA" id="ARBA00022723"/>
    </source>
</evidence>
<dbReference type="PANTHER" id="PTHR22960:SF0">
    <property type="entry name" value="MOLYBDENUM COFACTOR BIOSYNTHESIS PROTEIN 1"/>
    <property type="match status" value="1"/>
</dbReference>
<feature type="binding site" evidence="12">
    <location>
        <begin position="266"/>
        <end position="268"/>
    </location>
    <ligand>
        <name>GTP</name>
        <dbReference type="ChEBI" id="CHEBI:37565"/>
    </ligand>
</feature>
<dbReference type="Gene3D" id="3.20.20.70">
    <property type="entry name" value="Aldolase class I"/>
    <property type="match status" value="1"/>
</dbReference>
<feature type="binding site" evidence="12">
    <location>
        <position position="17"/>
    </location>
    <ligand>
        <name>GTP</name>
        <dbReference type="ChEBI" id="CHEBI:37565"/>
    </ligand>
</feature>
<feature type="binding site" evidence="12">
    <location>
        <position position="31"/>
    </location>
    <ligand>
        <name>[4Fe-4S] cluster</name>
        <dbReference type="ChEBI" id="CHEBI:49883"/>
        <label>1</label>
        <note>4Fe-4S-S-AdoMet</note>
    </ligand>
</feature>
<dbReference type="Proteomes" id="UP001057291">
    <property type="component" value="Unassembled WGS sequence"/>
</dbReference>
<feature type="binding site" evidence="12">
    <location>
        <position position="264"/>
    </location>
    <ligand>
        <name>[4Fe-4S] cluster</name>
        <dbReference type="ChEBI" id="CHEBI:49883"/>
        <label>2</label>
        <note>4Fe-4S-substrate</note>
    </ligand>
</feature>
<evidence type="ECO:0000313" key="14">
    <source>
        <dbReference type="EMBL" id="GIM44951.1"/>
    </source>
</evidence>
<dbReference type="Pfam" id="PF06463">
    <property type="entry name" value="Mob_synth_C"/>
    <property type="match status" value="1"/>
</dbReference>
<keyword evidence="5 12" id="KW-0547">Nucleotide-binding</keyword>
<dbReference type="GO" id="GO:0061798">
    <property type="term" value="F:GTP 3',8'-cyclase activity"/>
    <property type="evidence" value="ECO:0007669"/>
    <property type="project" value="UniProtKB-UniRule"/>
</dbReference>
<dbReference type="GO" id="GO:0061799">
    <property type="term" value="F:cyclic pyranopterin monophosphate synthase activity"/>
    <property type="evidence" value="ECO:0007669"/>
    <property type="project" value="TreeGrafter"/>
</dbReference>
<dbReference type="SUPFAM" id="SSF102114">
    <property type="entry name" value="Radical SAM enzymes"/>
    <property type="match status" value="1"/>
</dbReference>
<evidence type="ECO:0000256" key="7">
    <source>
        <dbReference type="ARBA" id="ARBA00023014"/>
    </source>
</evidence>
<feature type="binding site" evidence="12">
    <location>
        <position position="28"/>
    </location>
    <ligand>
        <name>[4Fe-4S] cluster</name>
        <dbReference type="ChEBI" id="CHEBI:49883"/>
        <label>1</label>
        <note>4Fe-4S-S-AdoMet</note>
    </ligand>
</feature>
<keyword evidence="3 12" id="KW-0949">S-adenosyl-L-methionine</keyword>
<dbReference type="InterPro" id="IPR010505">
    <property type="entry name" value="MoaA_twitch"/>
</dbReference>
<reference evidence="14" key="1">
    <citation type="journal article" date="2023" name="Int. J. Syst. Evol. Microbiol.">
        <title>Collibacillus ludicampi gen. nov., sp. nov., a new soil bacterium of the family Alicyclobacillaceae.</title>
        <authorList>
            <person name="Jojima T."/>
            <person name="Ioku Y."/>
            <person name="Fukuta Y."/>
            <person name="Shirasaka N."/>
            <person name="Matsumura Y."/>
            <person name="Mori M."/>
        </authorList>
    </citation>
    <scope>NUCLEOTIDE SEQUENCE</scope>
    <source>
        <strain evidence="14">TP075</strain>
    </source>
</reference>